<evidence type="ECO:0000313" key="3">
    <source>
        <dbReference type="Proteomes" id="UP000028990"/>
    </source>
</evidence>
<protein>
    <submittedName>
        <fullName evidence="2">Uncharacterized protein</fullName>
    </submittedName>
</protein>
<sequence>MRGGGGGGGADRRAPTVRQDGTPPRSADTVHDPAAQPGWGPGGGTHRPQLPLQTTWGGSNSGFPLRSTGRLPQTRSRRKPNGKEMLGPAVSRSGPQTPGARPRVPDSHAPGRRTPALPDGAGPSLIAAPKPSLSLPARVSRLRTSRVSPRSYQGKGKLGLDGWLEKPPDWEIRSCGRINRQSTFSAFPG</sequence>
<evidence type="ECO:0000313" key="2">
    <source>
        <dbReference type="EMBL" id="KFO24435.1"/>
    </source>
</evidence>
<keyword evidence="3" id="KW-1185">Reference proteome</keyword>
<proteinExistence type="predicted"/>
<reference evidence="2 3" key="1">
    <citation type="submission" date="2013-11" db="EMBL/GenBank/DDBJ databases">
        <title>The Damaraland mole rat (Fukomys damarensis) genome and evolution of African mole rats.</title>
        <authorList>
            <person name="Gladyshev V.N."/>
            <person name="Fang X."/>
        </authorList>
    </citation>
    <scope>NUCLEOTIDE SEQUENCE [LARGE SCALE GENOMIC DNA]</scope>
    <source>
        <tissue evidence="2">Liver</tissue>
    </source>
</reference>
<evidence type="ECO:0000256" key="1">
    <source>
        <dbReference type="SAM" id="MobiDB-lite"/>
    </source>
</evidence>
<dbReference type="Proteomes" id="UP000028990">
    <property type="component" value="Unassembled WGS sequence"/>
</dbReference>
<name>A0A091D2J3_FUKDA</name>
<accession>A0A091D2J3</accession>
<dbReference type="EMBL" id="KN123572">
    <property type="protein sequence ID" value="KFO24435.1"/>
    <property type="molecule type" value="Genomic_DNA"/>
</dbReference>
<gene>
    <name evidence="2" type="ORF">H920_14176</name>
</gene>
<dbReference type="AlphaFoldDB" id="A0A091D2J3"/>
<feature type="region of interest" description="Disordered" evidence="1">
    <location>
        <begin position="1"/>
        <end position="132"/>
    </location>
</feature>
<organism evidence="2 3">
    <name type="scientific">Fukomys damarensis</name>
    <name type="common">Damaraland mole rat</name>
    <name type="synonym">Cryptomys damarensis</name>
    <dbReference type="NCBI Taxonomy" id="885580"/>
    <lineage>
        <taxon>Eukaryota</taxon>
        <taxon>Metazoa</taxon>
        <taxon>Chordata</taxon>
        <taxon>Craniata</taxon>
        <taxon>Vertebrata</taxon>
        <taxon>Euteleostomi</taxon>
        <taxon>Mammalia</taxon>
        <taxon>Eutheria</taxon>
        <taxon>Euarchontoglires</taxon>
        <taxon>Glires</taxon>
        <taxon>Rodentia</taxon>
        <taxon>Hystricomorpha</taxon>
        <taxon>Bathyergidae</taxon>
        <taxon>Fukomys</taxon>
    </lineage>
</organism>
<feature type="compositionally biased region" description="Polar residues" evidence="1">
    <location>
        <begin position="51"/>
        <end position="62"/>
    </location>
</feature>